<dbReference type="InterPro" id="IPR049492">
    <property type="entry name" value="BD-FAE-like_dom"/>
</dbReference>
<evidence type="ECO:0000259" key="2">
    <source>
        <dbReference type="Pfam" id="PF20434"/>
    </source>
</evidence>
<dbReference type="PANTHER" id="PTHR48081">
    <property type="entry name" value="AB HYDROLASE SUPERFAMILY PROTEIN C4A8.06C"/>
    <property type="match status" value="1"/>
</dbReference>
<feature type="domain" description="BD-FAE-like" evidence="2">
    <location>
        <begin position="62"/>
        <end position="155"/>
    </location>
</feature>
<gene>
    <name evidence="3" type="ORF">KEU06_12975</name>
</gene>
<protein>
    <submittedName>
        <fullName evidence="3">Alpha/beta hydrolase</fullName>
    </submittedName>
</protein>
<dbReference type="EMBL" id="JAGWCR010000006">
    <property type="protein sequence ID" value="MBS3649522.1"/>
    <property type="molecule type" value="Genomic_DNA"/>
</dbReference>
<evidence type="ECO:0000313" key="4">
    <source>
        <dbReference type="Proteomes" id="UP000680348"/>
    </source>
</evidence>
<dbReference type="Pfam" id="PF20434">
    <property type="entry name" value="BD-FAE"/>
    <property type="match status" value="1"/>
</dbReference>
<dbReference type="SUPFAM" id="SSF53474">
    <property type="entry name" value="alpha/beta-Hydrolases"/>
    <property type="match status" value="1"/>
</dbReference>
<proteinExistence type="predicted"/>
<dbReference type="InterPro" id="IPR050300">
    <property type="entry name" value="GDXG_lipolytic_enzyme"/>
</dbReference>
<evidence type="ECO:0000256" key="1">
    <source>
        <dbReference type="ARBA" id="ARBA00022801"/>
    </source>
</evidence>
<organism evidence="3 4">
    <name type="scientific">Pseudaminobacter soli</name>
    <name type="common">ex Zhang et al. 2022</name>
    <dbReference type="NCBI Taxonomy" id="2831468"/>
    <lineage>
        <taxon>Bacteria</taxon>
        <taxon>Pseudomonadati</taxon>
        <taxon>Pseudomonadota</taxon>
        <taxon>Alphaproteobacteria</taxon>
        <taxon>Hyphomicrobiales</taxon>
        <taxon>Phyllobacteriaceae</taxon>
        <taxon>Pseudaminobacter</taxon>
    </lineage>
</organism>
<evidence type="ECO:0000313" key="3">
    <source>
        <dbReference type="EMBL" id="MBS3649522.1"/>
    </source>
</evidence>
<reference evidence="3" key="1">
    <citation type="submission" date="2021-04" db="EMBL/GenBank/DDBJ databases">
        <title>Pseudaminobacter soli sp. nov., isolated from paddy soil contaminated by heavy metals.</title>
        <authorList>
            <person name="Zhang K."/>
        </authorList>
    </citation>
    <scope>NUCLEOTIDE SEQUENCE</scope>
    <source>
        <strain evidence="3">19-2017</strain>
    </source>
</reference>
<keyword evidence="4" id="KW-1185">Reference proteome</keyword>
<dbReference type="GO" id="GO:0016787">
    <property type="term" value="F:hydrolase activity"/>
    <property type="evidence" value="ECO:0007669"/>
    <property type="project" value="UniProtKB-KW"/>
</dbReference>
<dbReference type="Gene3D" id="3.40.50.1820">
    <property type="entry name" value="alpha/beta hydrolase"/>
    <property type="match status" value="1"/>
</dbReference>
<dbReference type="Proteomes" id="UP000680348">
    <property type="component" value="Unassembled WGS sequence"/>
</dbReference>
<dbReference type="PANTHER" id="PTHR48081:SF33">
    <property type="entry name" value="KYNURENINE FORMAMIDASE"/>
    <property type="match status" value="1"/>
</dbReference>
<name>A0A942DYL4_9HYPH</name>
<keyword evidence="1 3" id="KW-0378">Hydrolase</keyword>
<dbReference type="InterPro" id="IPR029058">
    <property type="entry name" value="AB_hydrolase_fold"/>
</dbReference>
<accession>A0A942DYL4</accession>
<sequence>MKESMDHIIDWDDAYSNRAYIPGADAIAEDWPVRSKAFRDQLGRAGRLQADIAYGPHVRNRLDLFLPEGRPKGLVVFVHGGYWMLFDKESFSFTAAGPVAAGYAVAMPSYVLCPEARIGDITRQIGEAVTHAASLIEGPIHLSGHSAGGHLVSRMVSSASPLPPDVLSRIRRTVSISGVHDLRPLMKTSMNQTLRIDETEAGRESPALLQPAEGMEITFWVGAEERPEFLRQTALMEDAWGAGAKVNTVVEPKRHHFNVIDGLTDPDHPLVRALLVL</sequence>
<dbReference type="AlphaFoldDB" id="A0A942DYL4"/>
<comment type="caution">
    <text evidence="3">The sequence shown here is derived from an EMBL/GenBank/DDBJ whole genome shotgun (WGS) entry which is preliminary data.</text>
</comment>